<dbReference type="OrthoDB" id="608866at2759"/>
<organism evidence="1 2">
    <name type="scientific">Vanilla planifolia</name>
    <name type="common">Vanilla</name>
    <dbReference type="NCBI Taxonomy" id="51239"/>
    <lineage>
        <taxon>Eukaryota</taxon>
        <taxon>Viridiplantae</taxon>
        <taxon>Streptophyta</taxon>
        <taxon>Embryophyta</taxon>
        <taxon>Tracheophyta</taxon>
        <taxon>Spermatophyta</taxon>
        <taxon>Magnoliopsida</taxon>
        <taxon>Liliopsida</taxon>
        <taxon>Asparagales</taxon>
        <taxon>Orchidaceae</taxon>
        <taxon>Vanilloideae</taxon>
        <taxon>Vanilleae</taxon>
        <taxon>Vanilla</taxon>
    </lineage>
</organism>
<name>A0A835U615_VANPL</name>
<proteinExistence type="predicted"/>
<sequence>MIKLFFKHSSKWVEYKRSSQPSNVFAKIASRVFIISMGAPKQKWTAEEESALKAGVVAYGSGS</sequence>
<dbReference type="EMBL" id="JADCNM010000162">
    <property type="protein sequence ID" value="KAG0449677.1"/>
    <property type="molecule type" value="Genomic_DNA"/>
</dbReference>
<gene>
    <name evidence="1" type="ORF">HPP92_027109</name>
</gene>
<accession>A0A835U615</accession>
<comment type="caution">
    <text evidence="1">The sequence shown here is derived from an EMBL/GenBank/DDBJ whole genome shotgun (WGS) entry which is preliminary data.</text>
</comment>
<protein>
    <submittedName>
        <fullName evidence="1">Uncharacterized protein</fullName>
    </submittedName>
</protein>
<dbReference type="Proteomes" id="UP000639772">
    <property type="component" value="Unassembled WGS sequence"/>
</dbReference>
<reference evidence="1 2" key="1">
    <citation type="journal article" date="2020" name="Nat. Food">
        <title>A phased Vanilla planifolia genome enables genetic improvement of flavour and production.</title>
        <authorList>
            <person name="Hasing T."/>
            <person name="Tang H."/>
            <person name="Brym M."/>
            <person name="Khazi F."/>
            <person name="Huang T."/>
            <person name="Chambers A.H."/>
        </authorList>
    </citation>
    <scope>NUCLEOTIDE SEQUENCE [LARGE SCALE GENOMIC DNA]</scope>
    <source>
        <tissue evidence="1">Leaf</tissue>
    </source>
</reference>
<evidence type="ECO:0000313" key="2">
    <source>
        <dbReference type="Proteomes" id="UP000639772"/>
    </source>
</evidence>
<dbReference type="AlphaFoldDB" id="A0A835U615"/>
<evidence type="ECO:0000313" key="1">
    <source>
        <dbReference type="EMBL" id="KAG0449677.1"/>
    </source>
</evidence>